<dbReference type="AlphaFoldDB" id="V4KLZ4"/>
<dbReference type="Proteomes" id="UP000030689">
    <property type="component" value="Unassembled WGS sequence"/>
</dbReference>
<dbReference type="Gene3D" id="3.80.10.10">
    <property type="entry name" value="Ribonuclease Inhibitor"/>
    <property type="match status" value="1"/>
</dbReference>
<comment type="subcellular location">
    <subcellularLocation>
        <location evidence="1">Cell envelope</location>
    </subcellularLocation>
</comment>
<accession>V4KLZ4</accession>
<dbReference type="PANTHER" id="PTHR48059:SF19">
    <property type="entry name" value="RECEPTOR-LIKE PROTEIN KINASE 5"/>
    <property type="match status" value="1"/>
</dbReference>
<reference evidence="3 4" key="1">
    <citation type="journal article" date="2013" name="Front. Plant Sci.">
        <title>The Reference Genome of the Halophytic Plant Eutrema salsugineum.</title>
        <authorList>
            <person name="Yang R."/>
            <person name="Jarvis D.E."/>
            <person name="Chen H."/>
            <person name="Beilstein M.A."/>
            <person name="Grimwood J."/>
            <person name="Jenkins J."/>
            <person name="Shu S."/>
            <person name="Prochnik S."/>
            <person name="Xin M."/>
            <person name="Ma C."/>
            <person name="Schmutz J."/>
            <person name="Wing R.A."/>
            <person name="Mitchell-Olds T."/>
            <person name="Schumaker K.S."/>
            <person name="Wang X."/>
        </authorList>
    </citation>
    <scope>NUCLEOTIDE SEQUENCE [LARGE SCALE GENOMIC DNA]</scope>
</reference>
<dbReference type="PANTHER" id="PTHR48059">
    <property type="entry name" value="POLYGALACTURONASE INHIBITOR 1"/>
    <property type="match status" value="1"/>
</dbReference>
<keyword evidence="4" id="KW-1185">Reference proteome</keyword>
<sequence length="185" mass="20662">MEEVLLLFTAMALLTLMCWAFHTYNGIGSLDLSYNRFQLKPIPKWVTSSPIIYSLKLAKSRIKMSLDDWKPIKTKSFYEIDLSENEISGNPTRFLNQTEVLNEFQASGNKLRFDFGKLTLAKKLQKLDLSRNLVFGKVLASVAGLKKLNLSQNHLCGKLSGTKFSASVFAGNDCLCGSPLSPCKT</sequence>
<proteinExistence type="predicted"/>
<name>V4KLZ4_EUTSA</name>
<dbReference type="InterPro" id="IPR051848">
    <property type="entry name" value="PGIP"/>
</dbReference>
<evidence type="ECO:0000256" key="1">
    <source>
        <dbReference type="ARBA" id="ARBA00004196"/>
    </source>
</evidence>
<evidence type="ECO:0000313" key="3">
    <source>
        <dbReference type="EMBL" id="ESQ38925.1"/>
    </source>
</evidence>
<gene>
    <name evidence="3" type="ORF">EUTSA_v10001857mg</name>
</gene>
<feature type="signal peptide" evidence="2">
    <location>
        <begin position="1"/>
        <end position="20"/>
    </location>
</feature>
<dbReference type="STRING" id="72664.V4KLZ4"/>
<feature type="chain" id="PRO_5004720790" description="Leucine-rich repeat-containing N-terminal plant-type domain-containing protein" evidence="2">
    <location>
        <begin position="21"/>
        <end position="185"/>
    </location>
</feature>
<dbReference type="Gramene" id="ESQ38925">
    <property type="protein sequence ID" value="ESQ38925"/>
    <property type="gene ID" value="EUTSA_v10001857mg"/>
</dbReference>
<keyword evidence="2" id="KW-0732">Signal</keyword>
<dbReference type="KEGG" id="eus:EUTSA_v10001857mg"/>
<dbReference type="InterPro" id="IPR032675">
    <property type="entry name" value="LRR_dom_sf"/>
</dbReference>
<dbReference type="EMBL" id="KI517488">
    <property type="protein sequence ID" value="ESQ38925.1"/>
    <property type="molecule type" value="Genomic_DNA"/>
</dbReference>
<dbReference type="eggNOG" id="KOG0619">
    <property type="taxonomic scope" value="Eukaryota"/>
</dbReference>
<evidence type="ECO:0000256" key="2">
    <source>
        <dbReference type="SAM" id="SignalP"/>
    </source>
</evidence>
<dbReference type="SUPFAM" id="SSF52058">
    <property type="entry name" value="L domain-like"/>
    <property type="match status" value="1"/>
</dbReference>
<protein>
    <recommendedName>
        <fullName evidence="5">Leucine-rich repeat-containing N-terminal plant-type domain-containing protein</fullName>
    </recommendedName>
</protein>
<evidence type="ECO:0000313" key="4">
    <source>
        <dbReference type="Proteomes" id="UP000030689"/>
    </source>
</evidence>
<dbReference type="OMA" id="CGMIPED"/>
<organism evidence="3 4">
    <name type="scientific">Eutrema salsugineum</name>
    <name type="common">Saltwater cress</name>
    <name type="synonym">Sisymbrium salsugineum</name>
    <dbReference type="NCBI Taxonomy" id="72664"/>
    <lineage>
        <taxon>Eukaryota</taxon>
        <taxon>Viridiplantae</taxon>
        <taxon>Streptophyta</taxon>
        <taxon>Embryophyta</taxon>
        <taxon>Tracheophyta</taxon>
        <taxon>Spermatophyta</taxon>
        <taxon>Magnoliopsida</taxon>
        <taxon>eudicotyledons</taxon>
        <taxon>Gunneridae</taxon>
        <taxon>Pentapetalae</taxon>
        <taxon>rosids</taxon>
        <taxon>malvids</taxon>
        <taxon>Brassicales</taxon>
        <taxon>Brassicaceae</taxon>
        <taxon>Eutremeae</taxon>
        <taxon>Eutrema</taxon>
    </lineage>
</organism>
<evidence type="ECO:0008006" key="5">
    <source>
        <dbReference type="Google" id="ProtNLM"/>
    </source>
</evidence>